<evidence type="ECO:0000313" key="2">
    <source>
        <dbReference type="Proteomes" id="UP000179129"/>
    </source>
</evidence>
<proteinExistence type="predicted"/>
<evidence type="ECO:0000313" key="1">
    <source>
        <dbReference type="EMBL" id="OGG02605.1"/>
    </source>
</evidence>
<accession>A0A1F5YR67</accession>
<name>A0A1F5YR67_9BACT</name>
<sequence length="67" mass="7893">MTNPQITEMDQRLARISENCPVCRHARKKQRGLLFLLVKTFENYCPNCRAYEKVYGRKSHDPVPEPD</sequence>
<organism evidence="1 2">
    <name type="scientific">Candidatus Glassbacteria bacterium RIFCSPLOWO2_12_FULL_58_11</name>
    <dbReference type="NCBI Taxonomy" id="1817867"/>
    <lineage>
        <taxon>Bacteria</taxon>
        <taxon>Candidatus Glassiibacteriota</taxon>
    </lineage>
</organism>
<dbReference type="Proteomes" id="UP000179129">
    <property type="component" value="Unassembled WGS sequence"/>
</dbReference>
<comment type="caution">
    <text evidence="1">The sequence shown here is derived from an EMBL/GenBank/DDBJ whole genome shotgun (WGS) entry which is preliminary data.</text>
</comment>
<dbReference type="AlphaFoldDB" id="A0A1F5YR67"/>
<protein>
    <submittedName>
        <fullName evidence="1">Uncharacterized protein</fullName>
    </submittedName>
</protein>
<dbReference type="EMBL" id="MFIX01000182">
    <property type="protein sequence ID" value="OGG02605.1"/>
    <property type="molecule type" value="Genomic_DNA"/>
</dbReference>
<gene>
    <name evidence="1" type="ORF">A3F83_15965</name>
</gene>
<reference evidence="1 2" key="1">
    <citation type="journal article" date="2016" name="Nat. Commun.">
        <title>Thousands of microbial genomes shed light on interconnected biogeochemical processes in an aquifer system.</title>
        <authorList>
            <person name="Anantharaman K."/>
            <person name="Brown C.T."/>
            <person name="Hug L.A."/>
            <person name="Sharon I."/>
            <person name="Castelle C.J."/>
            <person name="Probst A.J."/>
            <person name="Thomas B.C."/>
            <person name="Singh A."/>
            <person name="Wilkins M.J."/>
            <person name="Karaoz U."/>
            <person name="Brodie E.L."/>
            <person name="Williams K.H."/>
            <person name="Hubbard S.S."/>
            <person name="Banfield J.F."/>
        </authorList>
    </citation>
    <scope>NUCLEOTIDE SEQUENCE [LARGE SCALE GENOMIC DNA]</scope>
</reference>